<dbReference type="PANTHER" id="PTHR47595">
    <property type="entry name" value="HEAT SHOCK 70 KDA PROTEIN 14"/>
    <property type="match status" value="1"/>
</dbReference>
<dbReference type="AlphaFoldDB" id="E9IVQ7"/>
<protein>
    <recommendedName>
        <fullName evidence="1">Myb/SANT-like DNA-binding domain-containing protein</fullName>
    </recommendedName>
</protein>
<gene>
    <name evidence="2" type="ORF">SINV_11373</name>
</gene>
<dbReference type="OMA" id="VVMKENN"/>
<evidence type="ECO:0000259" key="1">
    <source>
        <dbReference type="Pfam" id="PF13837"/>
    </source>
</evidence>
<dbReference type="HOGENOM" id="CLU_1423172_0_0_1"/>
<dbReference type="Gene3D" id="1.10.10.60">
    <property type="entry name" value="Homeodomain-like"/>
    <property type="match status" value="1"/>
</dbReference>
<dbReference type="PANTHER" id="PTHR47595:SF1">
    <property type="entry name" value="MYB_SANT-LIKE DNA-BINDING DOMAIN-CONTAINING PROTEIN"/>
    <property type="match status" value="1"/>
</dbReference>
<dbReference type="InterPro" id="IPR044822">
    <property type="entry name" value="Myb_DNA-bind_4"/>
</dbReference>
<name>E9IVQ7_SOLIN</name>
<dbReference type="EMBL" id="GL766329">
    <property type="protein sequence ID" value="EFZ15346.1"/>
    <property type="molecule type" value="Genomic_DNA"/>
</dbReference>
<feature type="domain" description="Myb/SANT-like DNA-binding" evidence="1">
    <location>
        <begin position="72"/>
        <end position="156"/>
    </location>
</feature>
<reference evidence="2" key="1">
    <citation type="journal article" date="2011" name="Proc. Natl. Acad. Sci. U.S.A.">
        <title>The genome of the fire ant Solenopsis invicta.</title>
        <authorList>
            <person name="Wurm Y."/>
            <person name="Wang J."/>
            <person name="Riba-Grognuz O."/>
            <person name="Corona M."/>
            <person name="Nygaard S."/>
            <person name="Hunt B.G."/>
            <person name="Ingram K.K."/>
            <person name="Falquet L."/>
            <person name="Nipitwattanaphon M."/>
            <person name="Gotzek D."/>
            <person name="Dijkstra M.B."/>
            <person name="Oettler J."/>
            <person name="Comtesse F."/>
            <person name="Shih C.J."/>
            <person name="Wu W.J."/>
            <person name="Yang C.C."/>
            <person name="Thomas J."/>
            <person name="Beaudoing E."/>
            <person name="Pradervand S."/>
            <person name="Flegel V."/>
            <person name="Cook E.D."/>
            <person name="Fabbretti R."/>
            <person name="Stockinger H."/>
            <person name="Long L."/>
            <person name="Farmerie W.G."/>
            <person name="Oakey J."/>
            <person name="Boomsma J.J."/>
            <person name="Pamilo P."/>
            <person name="Yi S.V."/>
            <person name="Heinze J."/>
            <person name="Goodisman M.A."/>
            <person name="Farinelli L."/>
            <person name="Harshman K."/>
            <person name="Hulo N."/>
            <person name="Cerutti L."/>
            <person name="Xenarios I."/>
            <person name="Shoemaker D."/>
            <person name="Keller L."/>
        </authorList>
    </citation>
    <scope>NUCLEOTIDE SEQUENCE [LARGE SCALE GENOMIC DNA]</scope>
</reference>
<proteinExistence type="predicted"/>
<organism>
    <name type="scientific">Solenopsis invicta</name>
    <name type="common">Red imported fire ant</name>
    <name type="synonym">Solenopsis wagneri</name>
    <dbReference type="NCBI Taxonomy" id="13686"/>
    <lineage>
        <taxon>Eukaryota</taxon>
        <taxon>Metazoa</taxon>
        <taxon>Ecdysozoa</taxon>
        <taxon>Arthropoda</taxon>
        <taxon>Hexapoda</taxon>
        <taxon>Insecta</taxon>
        <taxon>Pterygota</taxon>
        <taxon>Neoptera</taxon>
        <taxon>Endopterygota</taxon>
        <taxon>Hymenoptera</taxon>
        <taxon>Apocrita</taxon>
        <taxon>Aculeata</taxon>
        <taxon>Formicoidea</taxon>
        <taxon>Formicidae</taxon>
        <taxon>Myrmicinae</taxon>
        <taxon>Solenopsis</taxon>
    </lineage>
</organism>
<accession>E9IVQ7</accession>
<evidence type="ECO:0000313" key="2">
    <source>
        <dbReference type="EMBL" id="EFZ15346.1"/>
    </source>
</evidence>
<feature type="non-terminal residue" evidence="2">
    <location>
        <position position="191"/>
    </location>
</feature>
<sequence length="191" mass="21402">MSESESLNEFPVLVEDSNEVVSLFLNAEDAEKARNDEQFLLNLLNKQRSIDLKDVEAESPLSDTSNKFILPDKAVFLLTELYREKEEEFNSGSKRSNKIWQEIAVVMKENNYNVTGQQCLVKMSGQKGPYENIKDPNNKSGNSQTSWSFSSTMESLLGDKASIKAPAIATRAADRKLVVFNSIVIKTSIIT</sequence>
<dbReference type="Pfam" id="PF13837">
    <property type="entry name" value="Myb_DNA-bind_4"/>
    <property type="match status" value="1"/>
</dbReference>